<dbReference type="InterPro" id="IPR043129">
    <property type="entry name" value="ATPase_NBD"/>
</dbReference>
<accession>D2VN12</accession>
<dbReference type="VEuPathDB" id="AmoebaDB:NAEGRDRAFT_70334"/>
<dbReference type="Proteomes" id="UP000006671">
    <property type="component" value="Unassembled WGS sequence"/>
</dbReference>
<dbReference type="SUPFAM" id="SSF53067">
    <property type="entry name" value="Actin-like ATPase domain"/>
    <property type="match status" value="2"/>
</dbReference>
<dbReference type="RefSeq" id="XP_002674583.1">
    <property type="nucleotide sequence ID" value="XM_002674537.1"/>
</dbReference>
<dbReference type="PANTHER" id="PTHR11937">
    <property type="entry name" value="ACTIN"/>
    <property type="match status" value="1"/>
</dbReference>
<dbReference type="InterPro" id="IPR004000">
    <property type="entry name" value="Actin"/>
</dbReference>
<dbReference type="Gene3D" id="3.30.420.40">
    <property type="match status" value="2"/>
</dbReference>
<reference evidence="1 2" key="1">
    <citation type="journal article" date="2010" name="Cell">
        <title>The genome of Naegleria gruberi illuminates early eukaryotic versatility.</title>
        <authorList>
            <person name="Fritz-Laylin L.K."/>
            <person name="Prochnik S.E."/>
            <person name="Ginger M.L."/>
            <person name="Dacks J.B."/>
            <person name="Carpenter M.L."/>
            <person name="Field M.C."/>
            <person name="Kuo A."/>
            <person name="Paredez A."/>
            <person name="Chapman J."/>
            <person name="Pham J."/>
            <person name="Shu S."/>
            <person name="Neupane R."/>
            <person name="Cipriano M."/>
            <person name="Mancuso J."/>
            <person name="Tu H."/>
            <person name="Salamov A."/>
            <person name="Lindquist E."/>
            <person name="Shapiro H."/>
            <person name="Lucas S."/>
            <person name="Grigoriev I.V."/>
            <person name="Cande W.Z."/>
            <person name="Fulton C."/>
            <person name="Rokhsar D.S."/>
            <person name="Dawson S.C."/>
        </authorList>
    </citation>
    <scope>NUCLEOTIDE SEQUENCE [LARGE SCALE GENOMIC DNA]</scope>
    <source>
        <strain evidence="1 2">NEG-M</strain>
    </source>
</reference>
<dbReference type="Gene3D" id="3.90.640.10">
    <property type="entry name" value="Actin, Chain A, domain 4"/>
    <property type="match status" value="1"/>
</dbReference>
<evidence type="ECO:0000313" key="1">
    <source>
        <dbReference type="EMBL" id="EFC41839.1"/>
    </source>
</evidence>
<evidence type="ECO:0000313" key="2">
    <source>
        <dbReference type="Proteomes" id="UP000006671"/>
    </source>
</evidence>
<dbReference type="eggNOG" id="KOG0676">
    <property type="taxonomic scope" value="Eukaryota"/>
</dbReference>
<gene>
    <name evidence="1" type="ORF">NAEGRDRAFT_70334</name>
</gene>
<dbReference type="AlphaFoldDB" id="D2VN12"/>
<name>D2VN12_NAEGR</name>
<sequence length="323" mass="36675">MQDDDCCVLNLDFSIASQLLKNSFKQCYKNSTIIMDIGSCEAKIGFSQNPADPIIFPSVYGNARYKFSLMSIFNDVEVGERALQRKGVLSLRYPMMANGRTSDWVGVQRIYDHSFELLELVDVDERFMVLLSENNATGNQSNVVEERKQKAEYLFEKEAVMKIGMINQTIMTLVSYGLYTGTVLHSGNIQSLAMCIENCKLVSEMESCVHNQLLEIGGHQMTLDLEDLFRRNGITLGHHTNTICTEVKETLCRVKIPTRTVQDRKFELPDGSDLMIEGEWLEQITEKLFHSGSYCVESLITNAKATLLQEYCVGRWKLSISRI</sequence>
<organism evidence="2">
    <name type="scientific">Naegleria gruberi</name>
    <name type="common">Amoeba</name>
    <dbReference type="NCBI Taxonomy" id="5762"/>
    <lineage>
        <taxon>Eukaryota</taxon>
        <taxon>Discoba</taxon>
        <taxon>Heterolobosea</taxon>
        <taxon>Tetramitia</taxon>
        <taxon>Eutetramitia</taxon>
        <taxon>Vahlkampfiidae</taxon>
        <taxon>Naegleria</taxon>
    </lineage>
</organism>
<dbReference type="InParanoid" id="D2VN12"/>
<dbReference type="EMBL" id="GG738883">
    <property type="protein sequence ID" value="EFC41839.1"/>
    <property type="molecule type" value="Genomic_DNA"/>
</dbReference>
<keyword evidence="2" id="KW-1185">Reference proteome</keyword>
<dbReference type="Pfam" id="PF00022">
    <property type="entry name" value="Actin"/>
    <property type="match status" value="1"/>
</dbReference>
<dbReference type="STRING" id="5762.D2VN12"/>
<proteinExistence type="predicted"/>
<dbReference type="GeneID" id="8851329"/>
<dbReference type="KEGG" id="ngr:NAEGRDRAFT_70334"/>
<protein>
    <submittedName>
        <fullName evidence="1">Predicted protein</fullName>
    </submittedName>
</protein>